<dbReference type="GO" id="GO:0042795">
    <property type="term" value="P:snRNA transcription by RNA polymerase II"/>
    <property type="evidence" value="ECO:0007669"/>
    <property type="project" value="TreeGrafter"/>
</dbReference>
<feature type="compositionally biased region" description="Basic residues" evidence="7">
    <location>
        <begin position="128"/>
        <end position="137"/>
    </location>
</feature>
<evidence type="ECO:0000256" key="6">
    <source>
        <dbReference type="ARBA" id="ARBA00023242"/>
    </source>
</evidence>
<accession>A0A7S0J1S0</accession>
<evidence type="ECO:0000256" key="3">
    <source>
        <dbReference type="ARBA" id="ARBA00023015"/>
    </source>
</evidence>
<gene>
    <name evidence="8" type="ORF">CLEP1334_LOCUS13573</name>
</gene>
<dbReference type="AlphaFoldDB" id="A0A7S0J1S0"/>
<comment type="subcellular location">
    <subcellularLocation>
        <location evidence="1">Nucleus</location>
    </subcellularLocation>
</comment>
<evidence type="ECO:0000256" key="7">
    <source>
        <dbReference type="SAM" id="MobiDB-lite"/>
    </source>
</evidence>
<dbReference type="PANTHER" id="PTHR13421">
    <property type="entry name" value="SNRNA-ACTIVATING PROTEIN COMPLEX SUBUNIT 3"/>
    <property type="match status" value="1"/>
</dbReference>
<dbReference type="EMBL" id="HBER01026949">
    <property type="protein sequence ID" value="CAD8538291.1"/>
    <property type="molecule type" value="Transcribed_RNA"/>
</dbReference>
<dbReference type="Pfam" id="PF12251">
    <property type="entry name" value="SNAPC3"/>
    <property type="match status" value="1"/>
</dbReference>
<dbReference type="GO" id="GO:0001006">
    <property type="term" value="F:RNA polymerase III type 3 promoter sequence-specific DNA binding"/>
    <property type="evidence" value="ECO:0007669"/>
    <property type="project" value="TreeGrafter"/>
</dbReference>
<evidence type="ECO:0000256" key="5">
    <source>
        <dbReference type="ARBA" id="ARBA00023163"/>
    </source>
</evidence>
<evidence type="ECO:0000256" key="1">
    <source>
        <dbReference type="ARBA" id="ARBA00004123"/>
    </source>
</evidence>
<protein>
    <recommendedName>
        <fullName evidence="9">snRNA-activating protein complex subunit 3</fullName>
    </recommendedName>
</protein>
<evidence type="ECO:0000256" key="2">
    <source>
        <dbReference type="ARBA" id="ARBA00010410"/>
    </source>
</evidence>
<sequence>MSAAGWCTVVEARHASVCSEEGAVLVDVIEETVSKDRFQELPPERHSCARSKATSKGRKRSVATALTPDVPELPQAADLSSRQAGAGVEPFAEVFVEAPASACDDMALVDAFEEAMRANEEQESHSVAPKRRQRARSTPRPSVRNRAAPTAPTTGTGARASGAPARQQAANQASRLHNASATALGLHTTSGCAPSWAEQPRFADCDASNATVLACALAPREQRRPESMSTAIVHRLRDEPSDAAPLSAFFRPVELVEPVTESPLFSVRDFRLAHGRRVCHVPQQSDASLLSGPALSLDILTDVCASLRRALCTSSAAVDLSASNSSNAADEPASTIRATATIPAMLPCAEHPLISFGPLFDGEVPSRRDELIYRNYAPPPLAPNDDTGNFSADAVLLRVALYKGERRQCEYVVHGEQTLQELRRVLGCATTKRLRCQADELEKQQPQTPSLLPSDSALFWIEDAFYVHGNEDLSEEIVEWFCRRSTANPPERYAMDSTSFEALQLRLGKQYMFMHHGDCVHALVFTSCWLAHAETDVRRSVYPMLVWQAKDDAPKCHVCERSAAAWEIHSDVLADTSPCLLCQQCRYEWHYASEADGGHALRTDYRAYPVM</sequence>
<evidence type="ECO:0000313" key="8">
    <source>
        <dbReference type="EMBL" id="CAD8538291.1"/>
    </source>
</evidence>
<dbReference type="GO" id="GO:0019185">
    <property type="term" value="C:snRNA-activating protein complex"/>
    <property type="evidence" value="ECO:0007669"/>
    <property type="project" value="TreeGrafter"/>
</dbReference>
<dbReference type="GO" id="GO:0001046">
    <property type="term" value="F:core promoter sequence-specific DNA binding"/>
    <property type="evidence" value="ECO:0007669"/>
    <property type="project" value="TreeGrafter"/>
</dbReference>
<keyword evidence="4" id="KW-0238">DNA-binding</keyword>
<dbReference type="GO" id="GO:0005634">
    <property type="term" value="C:nucleus"/>
    <property type="evidence" value="ECO:0007669"/>
    <property type="project" value="UniProtKB-SubCell"/>
</dbReference>
<keyword evidence="6" id="KW-0539">Nucleus</keyword>
<proteinExistence type="inferred from homology"/>
<dbReference type="GO" id="GO:0000978">
    <property type="term" value="F:RNA polymerase II cis-regulatory region sequence-specific DNA binding"/>
    <property type="evidence" value="ECO:0007669"/>
    <property type="project" value="TreeGrafter"/>
</dbReference>
<keyword evidence="5" id="KW-0804">Transcription</keyword>
<evidence type="ECO:0000256" key="4">
    <source>
        <dbReference type="ARBA" id="ARBA00023125"/>
    </source>
</evidence>
<feature type="region of interest" description="Disordered" evidence="7">
    <location>
        <begin position="49"/>
        <end position="78"/>
    </location>
</feature>
<evidence type="ECO:0008006" key="9">
    <source>
        <dbReference type="Google" id="ProtNLM"/>
    </source>
</evidence>
<feature type="compositionally biased region" description="Polar residues" evidence="7">
    <location>
        <begin position="168"/>
        <end position="177"/>
    </location>
</feature>
<dbReference type="PANTHER" id="PTHR13421:SF16">
    <property type="entry name" value="SNRNA-ACTIVATING PROTEIN COMPLEX SUBUNIT 3"/>
    <property type="match status" value="1"/>
</dbReference>
<dbReference type="GO" id="GO:0003681">
    <property type="term" value="F:bent DNA binding"/>
    <property type="evidence" value="ECO:0007669"/>
    <property type="project" value="TreeGrafter"/>
</dbReference>
<organism evidence="8">
    <name type="scientific">Calcidiscus leptoporus</name>
    <dbReference type="NCBI Taxonomy" id="127549"/>
    <lineage>
        <taxon>Eukaryota</taxon>
        <taxon>Haptista</taxon>
        <taxon>Haptophyta</taxon>
        <taxon>Prymnesiophyceae</taxon>
        <taxon>Coccolithales</taxon>
        <taxon>Calcidiscaceae</taxon>
        <taxon>Calcidiscus</taxon>
    </lineage>
</organism>
<name>A0A7S0J1S0_9EUKA</name>
<comment type="similarity">
    <text evidence="2">Belongs to the SNAPC3/SRD2 family.</text>
</comment>
<feature type="region of interest" description="Disordered" evidence="7">
    <location>
        <begin position="117"/>
        <end position="177"/>
    </location>
</feature>
<dbReference type="InterPro" id="IPR022042">
    <property type="entry name" value="snRNA-activating_su3"/>
</dbReference>
<dbReference type="GO" id="GO:0042796">
    <property type="term" value="P:snRNA transcription by RNA polymerase III"/>
    <property type="evidence" value="ECO:0007669"/>
    <property type="project" value="TreeGrafter"/>
</dbReference>
<keyword evidence="3" id="KW-0805">Transcription regulation</keyword>
<feature type="compositionally biased region" description="Low complexity" evidence="7">
    <location>
        <begin position="146"/>
        <end position="166"/>
    </location>
</feature>
<reference evidence="8" key="1">
    <citation type="submission" date="2021-01" db="EMBL/GenBank/DDBJ databases">
        <authorList>
            <person name="Corre E."/>
            <person name="Pelletier E."/>
            <person name="Niang G."/>
            <person name="Scheremetjew M."/>
            <person name="Finn R."/>
            <person name="Kale V."/>
            <person name="Holt S."/>
            <person name="Cochrane G."/>
            <person name="Meng A."/>
            <person name="Brown T."/>
            <person name="Cohen L."/>
        </authorList>
    </citation>
    <scope>NUCLEOTIDE SEQUENCE</scope>
    <source>
        <strain evidence="8">RCC1130</strain>
    </source>
</reference>